<evidence type="ECO:0000256" key="2">
    <source>
        <dbReference type="ARBA" id="ARBA00007951"/>
    </source>
</evidence>
<dbReference type="InterPro" id="IPR000933">
    <property type="entry name" value="Glyco_hydro_29"/>
</dbReference>
<comment type="similarity">
    <text evidence="2">Belongs to the glycosyl hydrolase 29 family.</text>
</comment>
<evidence type="ECO:0000259" key="8">
    <source>
        <dbReference type="Pfam" id="PF16757"/>
    </source>
</evidence>
<keyword evidence="10" id="KW-1185">Reference proteome</keyword>
<dbReference type="GO" id="GO:0005764">
    <property type="term" value="C:lysosome"/>
    <property type="evidence" value="ECO:0007669"/>
    <property type="project" value="TreeGrafter"/>
</dbReference>
<dbReference type="PANTHER" id="PTHR10030">
    <property type="entry name" value="ALPHA-L-FUCOSIDASE"/>
    <property type="match status" value="1"/>
</dbReference>
<comment type="caution">
    <text evidence="9">The sequence shown here is derived from an EMBL/GenBank/DDBJ whole genome shotgun (WGS) entry which is preliminary data.</text>
</comment>
<dbReference type="EC" id="3.2.1.51" evidence="3"/>
<dbReference type="InterPro" id="IPR031919">
    <property type="entry name" value="Fucosidase_C"/>
</dbReference>
<dbReference type="PRINTS" id="PR00741">
    <property type="entry name" value="GLHYDRLASE29"/>
</dbReference>
<protein>
    <recommendedName>
        <fullName evidence="3">alpha-L-fucosidase</fullName>
        <ecNumber evidence="3">3.2.1.51</ecNumber>
    </recommendedName>
</protein>
<dbReference type="RefSeq" id="WP_282593119.1">
    <property type="nucleotide sequence ID" value="NZ_JAPAAF010000040.1"/>
</dbReference>
<dbReference type="GO" id="GO:0004560">
    <property type="term" value="F:alpha-L-fucosidase activity"/>
    <property type="evidence" value="ECO:0007669"/>
    <property type="project" value="InterPro"/>
</dbReference>
<dbReference type="Gene3D" id="3.20.20.80">
    <property type="entry name" value="Glycosidases"/>
    <property type="match status" value="1"/>
</dbReference>
<dbReference type="PIRSF" id="PIRSF001092">
    <property type="entry name" value="Alpha-L-fucosidase"/>
    <property type="match status" value="1"/>
</dbReference>
<dbReference type="SMART" id="SM00812">
    <property type="entry name" value="Alpha_L_fucos"/>
    <property type="match status" value="1"/>
</dbReference>
<dbReference type="InterPro" id="IPR057739">
    <property type="entry name" value="Glyco_hydro_29_N"/>
</dbReference>
<evidence type="ECO:0000256" key="6">
    <source>
        <dbReference type="ARBA" id="ARBA00023295"/>
    </source>
</evidence>
<keyword evidence="5" id="KW-0378">Hydrolase</keyword>
<evidence type="ECO:0000313" key="10">
    <source>
        <dbReference type="Proteomes" id="UP001163821"/>
    </source>
</evidence>
<proteinExistence type="inferred from homology"/>
<keyword evidence="6" id="KW-0326">Glycosidase</keyword>
<gene>
    <name evidence="9" type="ORF">N2K84_17445</name>
</gene>
<keyword evidence="4" id="KW-0732">Signal</keyword>
<dbReference type="PANTHER" id="PTHR10030:SF37">
    <property type="entry name" value="ALPHA-L-FUCOSIDASE-RELATED"/>
    <property type="match status" value="1"/>
</dbReference>
<dbReference type="SUPFAM" id="SSF51445">
    <property type="entry name" value="(Trans)glycosidases"/>
    <property type="match status" value="1"/>
</dbReference>
<evidence type="ECO:0000256" key="1">
    <source>
        <dbReference type="ARBA" id="ARBA00004071"/>
    </source>
</evidence>
<evidence type="ECO:0000256" key="4">
    <source>
        <dbReference type="ARBA" id="ARBA00022729"/>
    </source>
</evidence>
<comment type="function">
    <text evidence="1">Alpha-L-fucosidase is responsible for hydrolyzing the alpha-1,6-linked fucose joined to the reducing-end N-acetylglucosamine of the carbohydrate moieties of glycoproteins.</text>
</comment>
<evidence type="ECO:0000256" key="5">
    <source>
        <dbReference type="ARBA" id="ARBA00022801"/>
    </source>
</evidence>
<dbReference type="InterPro" id="IPR013780">
    <property type="entry name" value="Glyco_hydro_b"/>
</dbReference>
<feature type="domain" description="Alpha-L-fucosidase C-terminal" evidence="8">
    <location>
        <begin position="444"/>
        <end position="527"/>
    </location>
</feature>
<dbReference type="InterPro" id="IPR017853">
    <property type="entry name" value="GH"/>
</dbReference>
<dbReference type="AlphaFoldDB" id="A0AA41YEN5"/>
<evidence type="ECO:0000313" key="9">
    <source>
        <dbReference type="EMBL" id="MCW0484527.1"/>
    </source>
</evidence>
<reference evidence="9" key="1">
    <citation type="submission" date="2022-10" db="EMBL/GenBank/DDBJ databases">
        <title>Gaoshiqiia sediminis gen. nov., sp. nov., isolated from coastal sediment.</title>
        <authorList>
            <person name="Yu W.X."/>
            <person name="Mu D.S."/>
            <person name="Du J.Z."/>
            <person name="Liang Y.Q."/>
        </authorList>
    </citation>
    <scope>NUCLEOTIDE SEQUENCE</scope>
    <source>
        <strain evidence="9">A06</strain>
    </source>
</reference>
<organism evidence="9 10">
    <name type="scientific">Gaoshiqia sediminis</name>
    <dbReference type="NCBI Taxonomy" id="2986998"/>
    <lineage>
        <taxon>Bacteria</taxon>
        <taxon>Pseudomonadati</taxon>
        <taxon>Bacteroidota</taxon>
        <taxon>Bacteroidia</taxon>
        <taxon>Marinilabiliales</taxon>
        <taxon>Prolixibacteraceae</taxon>
        <taxon>Gaoshiqia</taxon>
    </lineage>
</organism>
<dbReference type="EMBL" id="JAPAAF010000040">
    <property type="protein sequence ID" value="MCW0484527.1"/>
    <property type="molecule type" value="Genomic_DNA"/>
</dbReference>
<dbReference type="Pfam" id="PF16757">
    <property type="entry name" value="Fucosidase_C"/>
    <property type="match status" value="1"/>
</dbReference>
<dbReference type="GO" id="GO:0006004">
    <property type="term" value="P:fucose metabolic process"/>
    <property type="evidence" value="ECO:0007669"/>
    <property type="project" value="InterPro"/>
</dbReference>
<dbReference type="Gene3D" id="2.60.40.1180">
    <property type="entry name" value="Golgi alpha-mannosidase II"/>
    <property type="match status" value="1"/>
</dbReference>
<dbReference type="GO" id="GO:0016139">
    <property type="term" value="P:glycoside catabolic process"/>
    <property type="evidence" value="ECO:0007669"/>
    <property type="project" value="TreeGrafter"/>
</dbReference>
<accession>A0AA41YEN5</accession>
<name>A0AA41YEN5_9BACT</name>
<evidence type="ECO:0000259" key="7">
    <source>
        <dbReference type="Pfam" id="PF01120"/>
    </source>
</evidence>
<dbReference type="Proteomes" id="UP001163821">
    <property type="component" value="Unassembled WGS sequence"/>
</dbReference>
<sequence>MKKPNSYHHKKTEQMNRIKRTLKIACLLAIVCSLFECTPKQSKQIVNVYEPSWESLAKYNTEPEWFKDAKLGIYFHWGIYSVPAFSSEWYPAWMYYTNLEKGQWGADVHDYHVKTYGADFNYHDFIPMFKAEHFNAAQWADLFQNAGAKFAGLVAEHHDGFAMWDSEINPWNAADMGPEKDITGELLSELKKRDMKTITTFHHARNLQRYANDSTHWANSGNVGMDSHYAYNPDAVTSTIDEKLKYLYGNIPADEFHEYWLGQVNEVVDKYAPDMIWFDSWLDFIPEEYRQKMVAHHYNTAVSRGQEPITFYKQEDLPDSVALIDIEQGGKTDISEKYWLTDITISDGSWCYTNGLKYKTADLIIRNMIDVWSKKGVVLLNVSPMANGIIPQEQQDVLKAIGEWIKKHEEAVYSTRVHSIFGYGIAEFEKGHFGGQSATMKYTKDDVRFTKSKDGNTLYVYLLGLPEPNTEIELEHVFETNQNQDISRVSVVGSGVELRWSVSGDKLTVTTPNAEAMDEIATVLKVEFL</sequence>
<dbReference type="Pfam" id="PF01120">
    <property type="entry name" value="Alpha_L_fucos"/>
    <property type="match status" value="1"/>
</dbReference>
<evidence type="ECO:0000256" key="3">
    <source>
        <dbReference type="ARBA" id="ARBA00012662"/>
    </source>
</evidence>
<feature type="domain" description="Glycoside hydrolase family 29 N-terminal" evidence="7">
    <location>
        <begin position="40"/>
        <end position="410"/>
    </location>
</feature>
<dbReference type="InterPro" id="IPR016286">
    <property type="entry name" value="FUC_metazoa-typ"/>
</dbReference>